<proteinExistence type="predicted"/>
<feature type="domain" description="AB hydrolase-1" evidence="1">
    <location>
        <begin position="7"/>
        <end position="219"/>
    </location>
</feature>
<evidence type="ECO:0000313" key="3">
    <source>
        <dbReference type="Proteomes" id="UP000198992"/>
    </source>
</evidence>
<gene>
    <name evidence="2" type="ORF">SAMN05444164_7009</name>
</gene>
<dbReference type="AlphaFoldDB" id="A0A1H5GAX7"/>
<dbReference type="PANTHER" id="PTHR37017">
    <property type="entry name" value="AB HYDROLASE-1 DOMAIN-CONTAINING PROTEIN-RELATED"/>
    <property type="match status" value="1"/>
</dbReference>
<accession>A0A1H5GAX7</accession>
<name>A0A1H5GAX7_9BRAD</name>
<dbReference type="PANTHER" id="PTHR37017:SF11">
    <property type="entry name" value="ESTERASE_LIPASE_THIOESTERASE DOMAIN-CONTAINING PROTEIN"/>
    <property type="match status" value="1"/>
</dbReference>
<dbReference type="InterPro" id="IPR029058">
    <property type="entry name" value="AB_hydrolase_fold"/>
</dbReference>
<dbReference type="RefSeq" id="WP_092124292.1">
    <property type="nucleotide sequence ID" value="NZ_FNTH01000001.1"/>
</dbReference>
<dbReference type="EMBL" id="FNTH01000001">
    <property type="protein sequence ID" value="SEE12710.1"/>
    <property type="molecule type" value="Genomic_DNA"/>
</dbReference>
<dbReference type="Proteomes" id="UP000198992">
    <property type="component" value="Unassembled WGS sequence"/>
</dbReference>
<sequence length="223" mass="22604">MAKSSDVILVHGAWADGSSWAKVIPLLAAGGHSVTAVQLPLTSLGDDVATVKRAIAPASGPIILAGHSYGGAVISEAGNDPKVEALVYIAAFVPDAGESAGSLGASVEPAPLGAEVRPDTEGYLKLTQSGVSDSFAQDLTDTEKLVLYSAQSPTAGAALGGTVSAPAWRGKTCRYLVATNDRAIQPALQRSMAKRLNAAVVEVAANHVAMLSHPQEVATLIAG</sequence>
<reference evidence="2 3" key="1">
    <citation type="submission" date="2016-10" db="EMBL/GenBank/DDBJ databases">
        <authorList>
            <person name="de Groot N.N."/>
        </authorList>
    </citation>
    <scope>NUCLEOTIDE SEQUENCE [LARGE SCALE GENOMIC DNA]</scope>
    <source>
        <strain evidence="2 3">MT12</strain>
    </source>
</reference>
<evidence type="ECO:0000313" key="2">
    <source>
        <dbReference type="EMBL" id="SEE12710.1"/>
    </source>
</evidence>
<evidence type="ECO:0000259" key="1">
    <source>
        <dbReference type="Pfam" id="PF12697"/>
    </source>
</evidence>
<dbReference type="InterPro" id="IPR052897">
    <property type="entry name" value="Sec-Metab_Biosynth_Hydrolase"/>
</dbReference>
<dbReference type="InterPro" id="IPR000073">
    <property type="entry name" value="AB_hydrolase_1"/>
</dbReference>
<protein>
    <submittedName>
        <fullName evidence="2">Pimeloyl-ACP methyl ester carboxylesterase</fullName>
    </submittedName>
</protein>
<dbReference type="OrthoDB" id="9814966at2"/>
<dbReference type="Pfam" id="PF12697">
    <property type="entry name" value="Abhydrolase_6"/>
    <property type="match status" value="1"/>
</dbReference>
<dbReference type="SUPFAM" id="SSF53474">
    <property type="entry name" value="alpha/beta-Hydrolases"/>
    <property type="match status" value="1"/>
</dbReference>
<organism evidence="2 3">
    <name type="scientific">Bradyrhizobium erythrophlei</name>
    <dbReference type="NCBI Taxonomy" id="1437360"/>
    <lineage>
        <taxon>Bacteria</taxon>
        <taxon>Pseudomonadati</taxon>
        <taxon>Pseudomonadota</taxon>
        <taxon>Alphaproteobacteria</taxon>
        <taxon>Hyphomicrobiales</taxon>
        <taxon>Nitrobacteraceae</taxon>
        <taxon>Bradyrhizobium</taxon>
    </lineage>
</organism>
<dbReference type="Gene3D" id="3.40.50.1820">
    <property type="entry name" value="alpha/beta hydrolase"/>
    <property type="match status" value="1"/>
</dbReference>